<comment type="subcellular location">
    <subcellularLocation>
        <location evidence="6">Cytoplasm</location>
    </subcellularLocation>
    <subcellularLocation>
        <location evidence="6">Nucleus</location>
    </subcellularLocation>
</comment>
<feature type="domain" description="ELP1 alpha-solenoid" evidence="12">
    <location>
        <begin position="683"/>
        <end position="882"/>
    </location>
</feature>
<dbReference type="GO" id="GO:0000049">
    <property type="term" value="F:tRNA binding"/>
    <property type="evidence" value="ECO:0007669"/>
    <property type="project" value="TreeGrafter"/>
</dbReference>
<dbReference type="PANTHER" id="PTHR12747:SF0">
    <property type="entry name" value="ELONGATOR COMPLEX PROTEIN 1"/>
    <property type="match status" value="1"/>
</dbReference>
<keyword evidence="3 6" id="KW-0963">Cytoplasm</keyword>
<comment type="function">
    <text evidence="6">Component of the elongator complex which is required for multiple tRNA modifications, including mcm5U (5-methoxycarbonylmethyl uridine), mcm5s2U (5-methoxycarbonylmethyl-2-thiouridine), and ncm5U (5-carbamoylmethyl uridine). The elongator complex catalyzes formation of carboxymethyluridine in the wobble base at position 34 in tRNAs.</text>
</comment>
<keyword evidence="6" id="KW-0539">Nucleus</keyword>
<dbReference type="Pfam" id="PF23936">
    <property type="entry name" value="HB_ELP1"/>
    <property type="match status" value="1"/>
</dbReference>
<reference evidence="14" key="1">
    <citation type="submission" date="2016-04" db="EMBL/GenBank/DDBJ databases">
        <authorList>
            <person name="Evans L.H."/>
            <person name="Alamgir A."/>
            <person name="Owens N."/>
            <person name="Weber N.D."/>
            <person name="Virtaneva K."/>
            <person name="Barbian K."/>
            <person name="Babar A."/>
            <person name="Rosenke K."/>
        </authorList>
    </citation>
    <scope>NUCLEOTIDE SEQUENCE [LARGE SCALE GENOMIC DNA]</scope>
    <source>
        <strain evidence="14">CBS 101.48</strain>
    </source>
</reference>
<dbReference type="OrthoDB" id="40048at2759"/>
<evidence type="ECO:0000256" key="5">
    <source>
        <dbReference type="ARBA" id="ARBA00029535"/>
    </source>
</evidence>
<dbReference type="Proteomes" id="UP000078561">
    <property type="component" value="Unassembled WGS sequence"/>
</dbReference>
<feature type="coiled-coil region" evidence="7">
    <location>
        <begin position="1075"/>
        <end position="1102"/>
    </location>
</feature>
<evidence type="ECO:0000259" key="11">
    <source>
        <dbReference type="Pfam" id="PF23878"/>
    </source>
</evidence>
<dbReference type="Pfam" id="PF23878">
    <property type="entry name" value="TPR_ELP1"/>
    <property type="match status" value="1"/>
</dbReference>
<dbReference type="InterPro" id="IPR015943">
    <property type="entry name" value="WD40/YVTN_repeat-like_dom_sf"/>
</dbReference>
<evidence type="ECO:0000259" key="12">
    <source>
        <dbReference type="Pfam" id="PF23925"/>
    </source>
</evidence>
<dbReference type="EMBL" id="LT553855">
    <property type="protein sequence ID" value="SAM02466.1"/>
    <property type="molecule type" value="Genomic_DNA"/>
</dbReference>
<feature type="domain" description="ELP1 N-terminal second beta-propeller" evidence="10">
    <location>
        <begin position="390"/>
        <end position="659"/>
    </location>
</feature>
<evidence type="ECO:0000313" key="15">
    <source>
        <dbReference type="Proteomes" id="UP000078561"/>
    </source>
</evidence>
<feature type="region of interest" description="Disordered" evidence="8">
    <location>
        <begin position="1"/>
        <end position="26"/>
    </location>
</feature>
<dbReference type="GO" id="GO:0005634">
    <property type="term" value="C:nucleus"/>
    <property type="evidence" value="ECO:0007669"/>
    <property type="project" value="UniProtKB-SubCell"/>
</dbReference>
<dbReference type="GO" id="GO:0033588">
    <property type="term" value="C:elongator holoenzyme complex"/>
    <property type="evidence" value="ECO:0007669"/>
    <property type="project" value="InterPro"/>
</dbReference>
<evidence type="ECO:0000256" key="3">
    <source>
        <dbReference type="ARBA" id="ARBA00022490"/>
    </source>
</evidence>
<evidence type="ECO:0000256" key="1">
    <source>
        <dbReference type="ARBA" id="ARBA00005043"/>
    </source>
</evidence>
<dbReference type="InterPro" id="IPR056164">
    <property type="entry name" value="Beta-prop_ELP1_1st"/>
</dbReference>
<comment type="similarity">
    <text evidence="2 6">Belongs to the ELP1/IKA1 family.</text>
</comment>
<feature type="domain" description="ELP1 TPR" evidence="11">
    <location>
        <begin position="889"/>
        <end position="1052"/>
    </location>
</feature>
<evidence type="ECO:0000256" key="6">
    <source>
        <dbReference type="PIRNR" id="PIRNR017233"/>
    </source>
</evidence>
<dbReference type="GO" id="GO:0002926">
    <property type="term" value="P:tRNA wobble base 5-methoxycarbonylmethyl-2-thiouridinylation"/>
    <property type="evidence" value="ECO:0007669"/>
    <property type="project" value="TreeGrafter"/>
</dbReference>
<dbReference type="GO" id="GO:0005829">
    <property type="term" value="C:cytosol"/>
    <property type="evidence" value="ECO:0007669"/>
    <property type="project" value="TreeGrafter"/>
</dbReference>
<keyword evidence="15" id="KW-1185">Reference proteome</keyword>
<dbReference type="InterPro" id="IPR056166">
    <property type="entry name" value="TPR_ELP1"/>
</dbReference>
<evidence type="ECO:0000256" key="7">
    <source>
        <dbReference type="SAM" id="Coils"/>
    </source>
</evidence>
<dbReference type="InterPro" id="IPR006849">
    <property type="entry name" value="Elp1"/>
</dbReference>
<proteinExistence type="inferred from homology"/>
<gene>
    <name evidence="14" type="primary">ABSGL_08259.1 scaffold 9741</name>
</gene>
<keyword evidence="7" id="KW-0175">Coiled coil</keyword>
<comment type="pathway">
    <text evidence="1">tRNA modification; 5-methoxycarbonylmethyl-2-thiouridine-tRNA biosynthesis.</text>
</comment>
<dbReference type="Pfam" id="PF23925">
    <property type="entry name" value="A-sol_ELP1"/>
    <property type="match status" value="1"/>
</dbReference>
<protein>
    <recommendedName>
        <fullName evidence="5 6">Elongator complex protein 1</fullName>
    </recommendedName>
</protein>
<dbReference type="FunCoup" id="A0A168PIP7">
    <property type="interactions" value="610"/>
</dbReference>
<accession>A0A168PIP7</accession>
<keyword evidence="4" id="KW-0819">tRNA processing</keyword>
<dbReference type="PANTHER" id="PTHR12747">
    <property type="entry name" value="ELONGATOR COMPLEX PROTEIN 1"/>
    <property type="match status" value="1"/>
</dbReference>
<organism evidence="14">
    <name type="scientific">Absidia glauca</name>
    <name type="common">Pin mould</name>
    <dbReference type="NCBI Taxonomy" id="4829"/>
    <lineage>
        <taxon>Eukaryota</taxon>
        <taxon>Fungi</taxon>
        <taxon>Fungi incertae sedis</taxon>
        <taxon>Mucoromycota</taxon>
        <taxon>Mucoromycotina</taxon>
        <taxon>Mucoromycetes</taxon>
        <taxon>Mucorales</taxon>
        <taxon>Cunninghamellaceae</taxon>
        <taxon>Absidia</taxon>
    </lineage>
</organism>
<sequence>MRSLQLVGHTSSGISGSSSQKHSFITNDPESNTTYVALEDEQTCIKIMATTGGQDSGFVQLAVTPGPSGGIISFTYLSDLQAICMGSRNGDIILFHKERFDKGDDPLEVVGSVDSGLEAMTWSPDQDLVILVTGEKNVLEMTQDFDIITEFPLHVEDQGQGVQHSVGWGKKETQFHGSEGKQAALKKVDTSKFGASADDDKQARVAWRGDGSFFVCSDIDPSKDARVLRMYNREGVLQNTSEPVDQLEHVLDWRPSGNLIVSSQRLPHRHDIVFVERNGLRHGEFTLRESGEHRLLEVSWNADSTVLAVWLESGNQKSVQLWTMNNYHWYMKQHIVLPHNQSIIGFSWDVELPLRAHVVGEDGRYHAYDFIWTVLTSTSTDHENSSYVAVIDGASALMTPFNYQNVPPPMSSLQVKTDQCIQQVAFHPDVSTPRMMVLTTEKVAFFDLPRTGHGDAKQLGSLSLPTVTEIANPCRNITWLNDNQFFFVTYDEMEQADLLCLVDFTLGDEQSASLSTIPFDGLVGQVSYNSTTKDLVVESNTGSVFEVKYDVSLSMTPLIQLPSFCPWIATCLVGSTEDTTEKVVIGLTNRSKLYANDSVISTEATSFFLRHDWLVFTTTSHTARFLPLDIELNDFKLSDDIPDANDESHRRVERGSKIILATQAKSSLVLQMPRGNLETISPRAFVLASIREDLKNLNYRSAFIACRRNRIDLNILFDENPQQFFDNIQLFVTQVPEVDHLNLFLSNLRNEDVTKTMYQHRGALATSHALDSDSLSNKVNNICDAVRAVLTNADRDQYIQSILSTYVRSSPPDLESALSLLAEIRETNMQKAEDALKYTIFLCKADSLYDIALGMYNFPLVLMVAQQAQMDPREYLPFLQELQNLDKYYQRFKIDDHLKRHDKALRNLALAGDNRFDELIRYMQQHTLYLTALEEYANKPQQKKIVLDAYGEYLNEISAYEEAGIVFSMANSKPKALESYRLAGSWREAFSLAKQMNFSIDEIQSLAYQILDYLKDKRRFQEAAMVANDYIKDIEEAVDCLLKGSLWQEASRLSYTQDRSDLIETHVKPTLIEGYTQLDEDIDELTAQFNKQTDRLKELRSKKPEPTQVLPNDDTLDNIDMFSDTTSMFSQFTRYTQASSRVSTVSSRASRYVARTKSWKSSKQKKRDERKRAKGKKGTVFEEEYLVNSLKKVYERTNQLKSDYGNLLRAMVPFGYVEEARTSQVKFECFLKHLQDKIDEIFVPLQLLNGQYGSLEELEEAQKVPTQIEKPVLATVNWKLQILG</sequence>
<evidence type="ECO:0000259" key="13">
    <source>
        <dbReference type="Pfam" id="PF23936"/>
    </source>
</evidence>
<evidence type="ECO:0000259" key="9">
    <source>
        <dbReference type="Pfam" id="PF04762"/>
    </source>
</evidence>
<evidence type="ECO:0000256" key="8">
    <source>
        <dbReference type="SAM" id="MobiDB-lite"/>
    </source>
</evidence>
<dbReference type="SUPFAM" id="SSF69322">
    <property type="entry name" value="Tricorn protease domain 2"/>
    <property type="match status" value="1"/>
</dbReference>
<feature type="domain" description="ELP1 three-helical bundle" evidence="13">
    <location>
        <begin position="1061"/>
        <end position="1241"/>
    </location>
</feature>
<feature type="domain" description="ELP1 first N-terminal beta-propeller" evidence="9">
    <location>
        <begin position="1"/>
        <end position="350"/>
    </location>
</feature>
<evidence type="ECO:0000256" key="2">
    <source>
        <dbReference type="ARBA" id="ARBA00006086"/>
    </source>
</evidence>
<dbReference type="PIRSF" id="PIRSF017233">
    <property type="entry name" value="IKAP"/>
    <property type="match status" value="1"/>
</dbReference>
<evidence type="ECO:0000313" key="14">
    <source>
        <dbReference type="EMBL" id="SAM02466.1"/>
    </source>
</evidence>
<dbReference type="Pfam" id="PF23797">
    <property type="entry name" value="Beta-prop_ELP1_2nd"/>
    <property type="match status" value="1"/>
</dbReference>
<dbReference type="UniPathway" id="UPA00988"/>
<dbReference type="InterPro" id="IPR056169">
    <property type="entry name" value="HB_ELP1"/>
</dbReference>
<dbReference type="Gene3D" id="2.130.10.10">
    <property type="entry name" value="YVTN repeat-like/Quinoprotein amine dehydrogenase"/>
    <property type="match status" value="1"/>
</dbReference>
<evidence type="ECO:0000259" key="10">
    <source>
        <dbReference type="Pfam" id="PF23797"/>
    </source>
</evidence>
<dbReference type="InterPro" id="IPR056167">
    <property type="entry name" value="A-sol_ELP1"/>
</dbReference>
<dbReference type="STRING" id="4829.A0A168PIP7"/>
<dbReference type="OMA" id="WRESLYC"/>
<dbReference type="InterPro" id="IPR056165">
    <property type="entry name" value="Beta-prop_ELP1_2nd"/>
</dbReference>
<name>A0A168PIP7_ABSGL</name>
<dbReference type="Pfam" id="PF04762">
    <property type="entry name" value="Beta-prop_ELP1_1st"/>
    <property type="match status" value="1"/>
</dbReference>
<evidence type="ECO:0000256" key="4">
    <source>
        <dbReference type="ARBA" id="ARBA00022694"/>
    </source>
</evidence>
<dbReference type="InParanoid" id="A0A168PIP7"/>